<dbReference type="Proteomes" id="UP000266841">
    <property type="component" value="Unassembled WGS sequence"/>
</dbReference>
<dbReference type="EMBL" id="AGNL01004305">
    <property type="protein sequence ID" value="EJK73683.1"/>
    <property type="molecule type" value="Genomic_DNA"/>
</dbReference>
<organism evidence="3 4">
    <name type="scientific">Thalassiosira oceanica</name>
    <name type="common">Marine diatom</name>
    <dbReference type="NCBI Taxonomy" id="159749"/>
    <lineage>
        <taxon>Eukaryota</taxon>
        <taxon>Sar</taxon>
        <taxon>Stramenopiles</taxon>
        <taxon>Ochrophyta</taxon>
        <taxon>Bacillariophyta</taxon>
        <taxon>Coscinodiscophyceae</taxon>
        <taxon>Thalassiosirophycidae</taxon>
        <taxon>Thalassiosirales</taxon>
        <taxon>Thalassiosiraceae</taxon>
        <taxon>Thalassiosira</taxon>
    </lineage>
</organism>
<dbReference type="PANTHER" id="PTHR23088">
    <property type="entry name" value="NITRILASE-RELATED"/>
    <property type="match status" value="1"/>
</dbReference>
<reference evidence="3 4" key="1">
    <citation type="journal article" date="2012" name="Genome Biol.">
        <title>Genome and low-iron response of an oceanic diatom adapted to chronic iron limitation.</title>
        <authorList>
            <person name="Lommer M."/>
            <person name="Specht M."/>
            <person name="Roy A.S."/>
            <person name="Kraemer L."/>
            <person name="Andreson R."/>
            <person name="Gutowska M.A."/>
            <person name="Wolf J."/>
            <person name="Bergner S.V."/>
            <person name="Schilhabel M.B."/>
            <person name="Klostermeier U.C."/>
            <person name="Beiko R.G."/>
            <person name="Rosenstiel P."/>
            <person name="Hippler M."/>
            <person name="Laroche J."/>
        </authorList>
    </citation>
    <scope>NUCLEOTIDE SEQUENCE [LARGE SCALE GENOMIC DNA]</scope>
    <source>
        <strain evidence="3 4">CCMP1005</strain>
    </source>
</reference>
<dbReference type="InterPro" id="IPR036526">
    <property type="entry name" value="C-N_Hydrolase_sf"/>
</dbReference>
<sequence length="700" mass="76532">MNSTPNPTGRLAARAIEGQCYMIAAAQVGRHNERRRSYGHSVAYDPWGELLADAGGYDSPGVEACEEEGEEDSPIKAPSVIVVDIVPGRVAEFSQPGTRMSLADEFHDVSAIPTHQLIAHLDRLRPRYSPVGMRFAELKQVNHAANCHLVLRVLLEPVLALQLGVPKESVPNESQQQVDRQGSLVVVAPYRGEARYTPDAEATTTLHNRDACPSLPQQHGSSKDSKWTVVASVTMPSGKKARGRKNRAKKEATRTADLRTLWEPTVLRSGVNSASSCEHMLAVLPQIPQDSPAVSFMNHIAGKGFFNRATRFAGAADPLVVCFQSLRDLPRVVEEKGQRSLADAGRFCMMVGGDAPIFNLAAHPGEALLSSLPLYPPTSARRIRGAPSGEPSHPGASPEMCGLEEQDVIAAGSDPSGSPVERTLPTVSCDVARARVRRYPVWSDLLRGSPPRPAWYEPGVSATAWQQQGQQVDCRGQRNDAERQEGARAQESRKEGGHSDGCLRMLWEPTVLSGGVNSASSCDHTVVLPRIPQDGPAVSFMNHIAGKGFFDRATRSTGADPVIVCFQSLRDLPNDVLAEESERSLAIDLLLRFIRNVLLQRSMTEGENWFQQRHGNEVMICTMISALEARGTHHDWAVAQRRACRMSNRLASGNRRDVMKFVSKRLPCTCMKDLHSAARKKLAKVAICRGCGNRFPRSQL</sequence>
<evidence type="ECO:0000259" key="2">
    <source>
        <dbReference type="PROSITE" id="PS50263"/>
    </source>
</evidence>
<dbReference type="InterPro" id="IPR003010">
    <property type="entry name" value="C-N_Hydrolase"/>
</dbReference>
<dbReference type="OrthoDB" id="10250282at2759"/>
<proteinExistence type="predicted"/>
<dbReference type="eggNOG" id="KOG0807">
    <property type="taxonomic scope" value="Eukaryota"/>
</dbReference>
<feature type="region of interest" description="Disordered" evidence="1">
    <location>
        <begin position="380"/>
        <end position="400"/>
    </location>
</feature>
<protein>
    <recommendedName>
        <fullName evidence="2">CN hydrolase domain-containing protein</fullName>
    </recommendedName>
</protein>
<dbReference type="AlphaFoldDB" id="K0T4R2"/>
<feature type="domain" description="CN hydrolase" evidence="2">
    <location>
        <begin position="1"/>
        <end position="73"/>
    </location>
</feature>
<dbReference type="SUPFAM" id="SSF56317">
    <property type="entry name" value="Carbon-nitrogen hydrolase"/>
    <property type="match status" value="1"/>
</dbReference>
<dbReference type="Pfam" id="PF00795">
    <property type="entry name" value="CN_hydrolase"/>
    <property type="match status" value="1"/>
</dbReference>
<evidence type="ECO:0000313" key="3">
    <source>
        <dbReference type="EMBL" id="EJK73683.1"/>
    </source>
</evidence>
<name>K0T4R2_THAOC</name>
<evidence type="ECO:0000313" key="4">
    <source>
        <dbReference type="Proteomes" id="UP000266841"/>
    </source>
</evidence>
<keyword evidence="4" id="KW-1185">Reference proteome</keyword>
<feature type="region of interest" description="Disordered" evidence="1">
    <location>
        <begin position="466"/>
        <end position="500"/>
    </location>
</feature>
<evidence type="ECO:0000256" key="1">
    <source>
        <dbReference type="SAM" id="MobiDB-lite"/>
    </source>
</evidence>
<comment type="caution">
    <text evidence="3">The sequence shown here is derived from an EMBL/GenBank/DDBJ whole genome shotgun (WGS) entry which is preliminary data.</text>
</comment>
<dbReference type="PANTHER" id="PTHR23088:SF27">
    <property type="entry name" value="DEAMINATED GLUTATHIONE AMIDASE"/>
    <property type="match status" value="1"/>
</dbReference>
<gene>
    <name evidence="3" type="ORF">THAOC_04681</name>
</gene>
<feature type="compositionally biased region" description="Basic and acidic residues" evidence="1">
    <location>
        <begin position="475"/>
        <end position="498"/>
    </location>
</feature>
<dbReference type="Gene3D" id="3.60.110.10">
    <property type="entry name" value="Carbon-nitrogen hydrolase"/>
    <property type="match status" value="1"/>
</dbReference>
<dbReference type="PROSITE" id="PS50263">
    <property type="entry name" value="CN_HYDROLASE"/>
    <property type="match status" value="1"/>
</dbReference>
<accession>K0T4R2</accession>